<evidence type="ECO:0000313" key="10">
    <source>
        <dbReference type="Proteomes" id="UP000066049"/>
    </source>
</evidence>
<keyword evidence="3" id="KW-0813">Transport</keyword>
<evidence type="ECO:0000256" key="3">
    <source>
        <dbReference type="ARBA" id="ARBA00022448"/>
    </source>
</evidence>
<dbReference type="PANTHER" id="PTHR34979:SF1">
    <property type="entry name" value="INNER MEMBRANE PROTEIN YGAZ"/>
    <property type="match status" value="1"/>
</dbReference>
<evidence type="ECO:0000256" key="1">
    <source>
        <dbReference type="ARBA" id="ARBA00004651"/>
    </source>
</evidence>
<dbReference type="GO" id="GO:1903785">
    <property type="term" value="P:L-valine transmembrane transport"/>
    <property type="evidence" value="ECO:0007669"/>
    <property type="project" value="TreeGrafter"/>
</dbReference>
<dbReference type="AlphaFoldDB" id="A0A0M4SC38"/>
<protein>
    <submittedName>
        <fullName evidence="9">Branched-chain amino acid transport protein, AzlC family</fullName>
    </submittedName>
</protein>
<keyword evidence="5 8" id="KW-0812">Transmembrane</keyword>
<dbReference type="EMBL" id="CP012541">
    <property type="protein sequence ID" value="ALF47923.1"/>
    <property type="molecule type" value="Genomic_DNA"/>
</dbReference>
<dbReference type="Proteomes" id="UP000066049">
    <property type="component" value="Chromosome"/>
</dbReference>
<dbReference type="Pfam" id="PF03591">
    <property type="entry name" value="AzlC"/>
    <property type="match status" value="1"/>
</dbReference>
<organism evidence="9 10">
    <name type="scientific">Campylobacter concisus</name>
    <dbReference type="NCBI Taxonomy" id="199"/>
    <lineage>
        <taxon>Bacteria</taxon>
        <taxon>Pseudomonadati</taxon>
        <taxon>Campylobacterota</taxon>
        <taxon>Epsilonproteobacteria</taxon>
        <taxon>Campylobacterales</taxon>
        <taxon>Campylobacteraceae</taxon>
        <taxon>Campylobacter</taxon>
    </lineage>
</organism>
<proteinExistence type="inferred from homology"/>
<dbReference type="PANTHER" id="PTHR34979">
    <property type="entry name" value="INNER MEMBRANE PROTEIN YGAZ"/>
    <property type="match status" value="1"/>
</dbReference>
<evidence type="ECO:0000313" key="9">
    <source>
        <dbReference type="EMBL" id="ALF47923.1"/>
    </source>
</evidence>
<comment type="subcellular location">
    <subcellularLocation>
        <location evidence="1">Cell membrane</location>
        <topology evidence="1">Multi-pass membrane protein</topology>
    </subcellularLocation>
</comment>
<dbReference type="PATRIC" id="fig|199.248.peg.1299"/>
<feature type="transmembrane region" description="Helical" evidence="8">
    <location>
        <begin position="133"/>
        <end position="150"/>
    </location>
</feature>
<name>A0A0M4SC38_9BACT</name>
<evidence type="ECO:0000256" key="8">
    <source>
        <dbReference type="SAM" id="Phobius"/>
    </source>
</evidence>
<keyword evidence="4" id="KW-1003">Cell membrane</keyword>
<comment type="similarity">
    <text evidence="2">Belongs to the AzlC family.</text>
</comment>
<evidence type="ECO:0000256" key="2">
    <source>
        <dbReference type="ARBA" id="ARBA00010735"/>
    </source>
</evidence>
<gene>
    <name evidence="9" type="ORF">CCON33237_1261</name>
</gene>
<dbReference type="RefSeq" id="WP_054196884.1">
    <property type="nucleotide sequence ID" value="NZ_CABMKQ010000010.1"/>
</dbReference>
<evidence type="ECO:0000256" key="7">
    <source>
        <dbReference type="ARBA" id="ARBA00023136"/>
    </source>
</evidence>
<evidence type="ECO:0000256" key="4">
    <source>
        <dbReference type="ARBA" id="ARBA00022475"/>
    </source>
</evidence>
<evidence type="ECO:0000256" key="5">
    <source>
        <dbReference type="ARBA" id="ARBA00022692"/>
    </source>
</evidence>
<dbReference type="GeneID" id="28662936"/>
<keyword evidence="7 8" id="KW-0472">Membrane</keyword>
<dbReference type="InterPro" id="IPR011606">
    <property type="entry name" value="Brnchd-chn_aa_trnsp_permease"/>
</dbReference>
<reference evidence="10" key="1">
    <citation type="submission" date="2015-08" db="EMBL/GenBank/DDBJ databases">
        <title>Comparative genomics of the Campylobacter concisus group.</title>
        <authorList>
            <person name="Miller W.G."/>
            <person name="Yee E."/>
            <person name="Chapman M.H."/>
            <person name="Huynh S."/>
            <person name="Bono J.L."/>
            <person name="On S.L.W."/>
            <person name="St Leger J."/>
            <person name="Foster G."/>
            <person name="Parker C.T."/>
        </authorList>
    </citation>
    <scope>NUCLEOTIDE SEQUENCE [LARGE SCALE GENOMIC DNA]</scope>
    <source>
        <strain evidence="10">ATCC 33237</strain>
    </source>
</reference>
<accession>A0A0M4SC38</accession>
<dbReference type="KEGG" id="ccoc:CCON33237_1261"/>
<feature type="transmembrane region" description="Helical" evidence="8">
    <location>
        <begin position="6"/>
        <end position="28"/>
    </location>
</feature>
<dbReference type="GO" id="GO:0005886">
    <property type="term" value="C:plasma membrane"/>
    <property type="evidence" value="ECO:0007669"/>
    <property type="project" value="UniProtKB-SubCell"/>
</dbReference>
<evidence type="ECO:0000256" key="6">
    <source>
        <dbReference type="ARBA" id="ARBA00022989"/>
    </source>
</evidence>
<feature type="transmembrane region" description="Helical" evidence="8">
    <location>
        <begin position="185"/>
        <end position="216"/>
    </location>
</feature>
<keyword evidence="6 8" id="KW-1133">Transmembrane helix</keyword>
<sequence length="220" mass="24573">MTFNYVFKLSIPIFMGFFPLGIAFGILAKSMGISAFIAMALSMLGYGGAAQFMMLSLFSVGTSYVEVFIVSYLVNLRHTFYGISLLKEYSGIKFRLLNISLLTDETFAIFKNLGLKDASDRSFVFTWLNVLSWSYWATGTLFGAILGDLIKADTKGLEFSLTSLFIVIVIEMFKNDKNYRVLFAATFFGVLGVSLFPAKFVLVGSMALCFIFLLLFKDKI</sequence>